<proteinExistence type="predicted"/>
<dbReference type="Proteomes" id="UP001499989">
    <property type="component" value="Unassembled WGS sequence"/>
</dbReference>
<dbReference type="EMBL" id="BAAASK010000029">
    <property type="protein sequence ID" value="GAA2699316.1"/>
    <property type="molecule type" value="Genomic_DNA"/>
</dbReference>
<reference evidence="1 2" key="1">
    <citation type="journal article" date="2019" name="Int. J. Syst. Evol. Microbiol.">
        <title>The Global Catalogue of Microorganisms (GCM) 10K type strain sequencing project: providing services to taxonomists for standard genome sequencing and annotation.</title>
        <authorList>
            <consortium name="The Broad Institute Genomics Platform"/>
            <consortium name="The Broad Institute Genome Sequencing Center for Infectious Disease"/>
            <person name="Wu L."/>
            <person name="Ma J."/>
        </authorList>
    </citation>
    <scope>NUCLEOTIDE SEQUENCE [LARGE SCALE GENOMIC DNA]</scope>
    <source>
        <strain evidence="1 2">JCM 4531</strain>
    </source>
</reference>
<evidence type="ECO:0000313" key="2">
    <source>
        <dbReference type="Proteomes" id="UP001499989"/>
    </source>
</evidence>
<gene>
    <name evidence="1" type="ORF">GCM10010310_66160</name>
</gene>
<comment type="caution">
    <text evidence="1">The sequence shown here is derived from an EMBL/GenBank/DDBJ whole genome shotgun (WGS) entry which is preliminary data.</text>
</comment>
<name>A0ABN3TDW1_9ACTN</name>
<sequence length="270" mass="29629">MRSGGARHAGVWRDVIGADQAGSDSYACKRGRADFRDTVVDLRTGSRGGAPVQALAVRAIGTLTGMGLDINVLIADWSWLGEVPPRERLLRLRQAWYADETGLWDCDAPVVEGDWEWPRGPNSASFAVYEFRHTRGSFKAHFWAGERWESIRDHADPLVRAGLDTFLLGLVWGGLDGEAEHVDPGFFCDDPAVTYGVLLARSPDSVRELAATWEEVRPRLDGLRGAFDEHAAVPGGWAGDFDELTDLLGDWGRVLSEAARRGWGLVGLSE</sequence>
<accession>A0ABN3TDW1</accession>
<keyword evidence="2" id="KW-1185">Reference proteome</keyword>
<protein>
    <submittedName>
        <fullName evidence="1">Uncharacterized protein</fullName>
    </submittedName>
</protein>
<evidence type="ECO:0000313" key="1">
    <source>
        <dbReference type="EMBL" id="GAA2699316.1"/>
    </source>
</evidence>
<organism evidence="1 2">
    <name type="scientific">Streptomyces violaceolatus</name>
    <dbReference type="NCBI Taxonomy" id="67378"/>
    <lineage>
        <taxon>Bacteria</taxon>
        <taxon>Bacillati</taxon>
        <taxon>Actinomycetota</taxon>
        <taxon>Actinomycetes</taxon>
        <taxon>Kitasatosporales</taxon>
        <taxon>Streptomycetaceae</taxon>
        <taxon>Streptomyces</taxon>
        <taxon>Streptomyces violaceoruber group</taxon>
    </lineage>
</organism>